<proteinExistence type="predicted"/>
<accession>A0A381XLJ3</accession>
<evidence type="ECO:0000313" key="2">
    <source>
        <dbReference type="EMBL" id="SVA65460.1"/>
    </source>
</evidence>
<dbReference type="AlphaFoldDB" id="A0A381XLJ3"/>
<sequence>MAQRKDPLKTNVISQPHLSKGL</sequence>
<feature type="compositionally biased region" description="Polar residues" evidence="1">
    <location>
        <begin position="11"/>
        <end position="22"/>
    </location>
</feature>
<reference evidence="2" key="1">
    <citation type="submission" date="2018-05" db="EMBL/GenBank/DDBJ databases">
        <authorList>
            <person name="Lanie J.A."/>
            <person name="Ng W.-L."/>
            <person name="Kazmierczak K.M."/>
            <person name="Andrzejewski T.M."/>
            <person name="Davidsen T.M."/>
            <person name="Wayne K.J."/>
            <person name="Tettelin H."/>
            <person name="Glass J.I."/>
            <person name="Rusch D."/>
            <person name="Podicherti R."/>
            <person name="Tsui H.-C.T."/>
            <person name="Winkler M.E."/>
        </authorList>
    </citation>
    <scope>NUCLEOTIDE SEQUENCE</scope>
</reference>
<feature type="region of interest" description="Disordered" evidence="1">
    <location>
        <begin position="1"/>
        <end position="22"/>
    </location>
</feature>
<evidence type="ECO:0000256" key="1">
    <source>
        <dbReference type="SAM" id="MobiDB-lite"/>
    </source>
</evidence>
<organism evidence="2">
    <name type="scientific">marine metagenome</name>
    <dbReference type="NCBI Taxonomy" id="408172"/>
    <lineage>
        <taxon>unclassified sequences</taxon>
        <taxon>metagenomes</taxon>
        <taxon>ecological metagenomes</taxon>
    </lineage>
</organism>
<feature type="non-terminal residue" evidence="2">
    <location>
        <position position="22"/>
    </location>
</feature>
<dbReference type="EMBL" id="UINC01015567">
    <property type="protein sequence ID" value="SVA65460.1"/>
    <property type="molecule type" value="Genomic_DNA"/>
</dbReference>
<gene>
    <name evidence="2" type="ORF">METZ01_LOCUS118314</name>
</gene>
<name>A0A381XLJ3_9ZZZZ</name>
<protein>
    <submittedName>
        <fullName evidence="2">Uncharacterized protein</fullName>
    </submittedName>
</protein>